<sequence>MPIRETPILDDYDFEDEDEVPQQVEPGAREDEFGSQVTRTLESLGRGGEEKPEYEKKALAEVLFAVLDSSPPQHEKPVGQKGVKSLPEQVLLRTEGARVAA</sequence>
<dbReference type="PANTHER" id="PTHR16592">
    <property type="entry name" value="ASTROTACTIN-1-LIKE"/>
    <property type="match status" value="1"/>
</dbReference>
<keyword evidence="3" id="KW-1185">Reference proteome</keyword>
<feature type="region of interest" description="Disordered" evidence="1">
    <location>
        <begin position="1"/>
        <end position="35"/>
    </location>
</feature>
<accession>M7BJJ3</accession>
<dbReference type="EMBL" id="KB520693">
    <property type="protein sequence ID" value="EMP38101.1"/>
    <property type="molecule type" value="Genomic_DNA"/>
</dbReference>
<dbReference type="AlphaFoldDB" id="M7BJJ3"/>
<dbReference type="InterPro" id="IPR026995">
    <property type="entry name" value="Astrotactin"/>
</dbReference>
<name>M7BJJ3_CHEMY</name>
<dbReference type="GO" id="GO:0007158">
    <property type="term" value="P:neuron cell-cell adhesion"/>
    <property type="evidence" value="ECO:0007669"/>
    <property type="project" value="TreeGrafter"/>
</dbReference>
<dbReference type="PANTHER" id="PTHR16592:SF2">
    <property type="entry name" value="ASTROTACTIN-2"/>
    <property type="match status" value="1"/>
</dbReference>
<dbReference type="GO" id="GO:0001764">
    <property type="term" value="P:neuron migration"/>
    <property type="evidence" value="ECO:0007669"/>
    <property type="project" value="InterPro"/>
</dbReference>
<gene>
    <name evidence="2" type="ORF">UY3_04679</name>
</gene>
<evidence type="ECO:0000313" key="2">
    <source>
        <dbReference type="EMBL" id="EMP38101.1"/>
    </source>
</evidence>
<evidence type="ECO:0000256" key="1">
    <source>
        <dbReference type="SAM" id="MobiDB-lite"/>
    </source>
</evidence>
<reference evidence="3" key="1">
    <citation type="journal article" date="2013" name="Nat. Genet.">
        <title>The draft genomes of soft-shell turtle and green sea turtle yield insights into the development and evolution of the turtle-specific body plan.</title>
        <authorList>
            <person name="Wang Z."/>
            <person name="Pascual-Anaya J."/>
            <person name="Zadissa A."/>
            <person name="Li W."/>
            <person name="Niimura Y."/>
            <person name="Huang Z."/>
            <person name="Li C."/>
            <person name="White S."/>
            <person name="Xiong Z."/>
            <person name="Fang D."/>
            <person name="Wang B."/>
            <person name="Ming Y."/>
            <person name="Chen Y."/>
            <person name="Zheng Y."/>
            <person name="Kuraku S."/>
            <person name="Pignatelli M."/>
            <person name="Herrero J."/>
            <person name="Beal K."/>
            <person name="Nozawa M."/>
            <person name="Li Q."/>
            <person name="Wang J."/>
            <person name="Zhang H."/>
            <person name="Yu L."/>
            <person name="Shigenobu S."/>
            <person name="Wang J."/>
            <person name="Liu J."/>
            <person name="Flicek P."/>
            <person name="Searle S."/>
            <person name="Wang J."/>
            <person name="Kuratani S."/>
            <person name="Yin Y."/>
            <person name="Aken B."/>
            <person name="Zhang G."/>
            <person name="Irie N."/>
        </authorList>
    </citation>
    <scope>NUCLEOTIDE SEQUENCE [LARGE SCALE GENOMIC DNA]</scope>
</reference>
<dbReference type="GO" id="GO:0043533">
    <property type="term" value="F:inositol 1,3,4,5 tetrakisphosphate binding"/>
    <property type="evidence" value="ECO:0007669"/>
    <property type="project" value="TreeGrafter"/>
</dbReference>
<dbReference type="GO" id="GO:0005768">
    <property type="term" value="C:endosome"/>
    <property type="evidence" value="ECO:0007669"/>
    <property type="project" value="TreeGrafter"/>
</dbReference>
<protein>
    <submittedName>
        <fullName evidence="2">Astrotactin-2</fullName>
    </submittedName>
</protein>
<dbReference type="STRING" id="8469.M7BJJ3"/>
<dbReference type="GO" id="GO:0016020">
    <property type="term" value="C:membrane"/>
    <property type="evidence" value="ECO:0007669"/>
    <property type="project" value="TreeGrafter"/>
</dbReference>
<evidence type="ECO:0000313" key="3">
    <source>
        <dbReference type="Proteomes" id="UP000031443"/>
    </source>
</evidence>
<proteinExistence type="predicted"/>
<dbReference type="eggNOG" id="ENOG502R4QT">
    <property type="taxonomic scope" value="Eukaryota"/>
</dbReference>
<organism evidence="2 3">
    <name type="scientific">Chelonia mydas</name>
    <name type="common">Green sea-turtle</name>
    <name type="synonym">Chelonia agassizi</name>
    <dbReference type="NCBI Taxonomy" id="8469"/>
    <lineage>
        <taxon>Eukaryota</taxon>
        <taxon>Metazoa</taxon>
        <taxon>Chordata</taxon>
        <taxon>Craniata</taxon>
        <taxon>Vertebrata</taxon>
        <taxon>Euteleostomi</taxon>
        <taxon>Archelosauria</taxon>
        <taxon>Testudinata</taxon>
        <taxon>Testudines</taxon>
        <taxon>Cryptodira</taxon>
        <taxon>Durocryptodira</taxon>
        <taxon>Americhelydia</taxon>
        <taxon>Chelonioidea</taxon>
        <taxon>Cheloniidae</taxon>
        <taxon>Chelonia</taxon>
    </lineage>
</organism>
<dbReference type="Proteomes" id="UP000031443">
    <property type="component" value="Unassembled WGS sequence"/>
</dbReference>
<feature type="compositionally biased region" description="Acidic residues" evidence="1">
    <location>
        <begin position="8"/>
        <end position="20"/>
    </location>
</feature>